<comment type="similarity">
    <text evidence="1">Belongs to the EEIG family.</text>
</comment>
<dbReference type="PANTHER" id="PTHR21456:SF1">
    <property type="entry name" value="C2 NT-TYPE DOMAIN-CONTAINING PROTEIN"/>
    <property type="match status" value="1"/>
</dbReference>
<protein>
    <submittedName>
        <fullName evidence="5">C2 NT-type domain-containing protein</fullName>
    </submittedName>
</protein>
<sequence length="131" mass="14653">MKSIYYTIINHHVYWGKIFQFSCRIAANPQSGILEPCWCKVSVRKDSKNGKSFQKLGFVNINLSEFAGSGIDGITKTFLLEGYSSGHQRQDNSLLRVNISMVLQSADPCFKVYVTFGYFFFGVKGGGAFVV</sequence>
<feature type="domain" description="C2 NT-type" evidence="2">
    <location>
        <begin position="1"/>
        <end position="103"/>
    </location>
</feature>
<dbReference type="PROSITE" id="PS51840">
    <property type="entry name" value="C2_NT"/>
    <property type="match status" value="1"/>
</dbReference>
<dbReference type="AlphaFoldDB" id="A0A183IJF1"/>
<evidence type="ECO:0000313" key="3">
    <source>
        <dbReference type="EMBL" id="VDP02222.1"/>
    </source>
</evidence>
<dbReference type="WBParaSite" id="SBAD_0000391701-mRNA-1">
    <property type="protein sequence ID" value="SBAD_0000391701-mRNA-1"/>
    <property type="gene ID" value="SBAD_0000391701"/>
</dbReference>
<dbReference type="InterPro" id="IPR039931">
    <property type="entry name" value="EEIG1/2-like"/>
</dbReference>
<dbReference type="PANTHER" id="PTHR21456">
    <property type="entry name" value="FAMILY WITH SEQUENCE SIMILARITY 102"/>
    <property type="match status" value="1"/>
</dbReference>
<keyword evidence="4" id="KW-1185">Reference proteome</keyword>
<accession>A0A183IJF1</accession>
<dbReference type="Proteomes" id="UP000270296">
    <property type="component" value="Unassembled WGS sequence"/>
</dbReference>
<reference evidence="3 4" key="2">
    <citation type="submission" date="2018-11" db="EMBL/GenBank/DDBJ databases">
        <authorList>
            <consortium name="Pathogen Informatics"/>
        </authorList>
    </citation>
    <scope>NUCLEOTIDE SEQUENCE [LARGE SCALE GENOMIC DNA]</scope>
</reference>
<dbReference type="Pfam" id="PF10358">
    <property type="entry name" value="NT-C2"/>
    <property type="match status" value="1"/>
</dbReference>
<dbReference type="OrthoDB" id="3365224at2759"/>
<dbReference type="InterPro" id="IPR019448">
    <property type="entry name" value="NT-C2"/>
</dbReference>
<organism evidence="5">
    <name type="scientific">Soboliphyme baturini</name>
    <dbReference type="NCBI Taxonomy" id="241478"/>
    <lineage>
        <taxon>Eukaryota</taxon>
        <taxon>Metazoa</taxon>
        <taxon>Ecdysozoa</taxon>
        <taxon>Nematoda</taxon>
        <taxon>Enoplea</taxon>
        <taxon>Dorylaimia</taxon>
        <taxon>Dioctophymatida</taxon>
        <taxon>Dioctophymatoidea</taxon>
        <taxon>Soboliphymatidae</taxon>
        <taxon>Soboliphyme</taxon>
    </lineage>
</organism>
<reference evidence="5" key="1">
    <citation type="submission" date="2016-06" db="UniProtKB">
        <authorList>
            <consortium name="WormBaseParasite"/>
        </authorList>
    </citation>
    <scope>IDENTIFICATION</scope>
</reference>
<evidence type="ECO:0000259" key="2">
    <source>
        <dbReference type="PROSITE" id="PS51840"/>
    </source>
</evidence>
<evidence type="ECO:0000256" key="1">
    <source>
        <dbReference type="ARBA" id="ARBA00034780"/>
    </source>
</evidence>
<proteinExistence type="inferred from homology"/>
<evidence type="ECO:0000313" key="4">
    <source>
        <dbReference type="Proteomes" id="UP000270296"/>
    </source>
</evidence>
<gene>
    <name evidence="3" type="ORF">SBAD_LOCUS3747</name>
</gene>
<dbReference type="EMBL" id="UZAM01007926">
    <property type="protein sequence ID" value="VDP02222.1"/>
    <property type="molecule type" value="Genomic_DNA"/>
</dbReference>
<evidence type="ECO:0000313" key="5">
    <source>
        <dbReference type="WBParaSite" id="SBAD_0000391701-mRNA-1"/>
    </source>
</evidence>
<name>A0A183IJF1_9BILA</name>